<organism evidence="1 2">
    <name type="scientific">Pseudofrankia inefficax (strain DSM 45817 / CECT 9037 / DDB 130130 / EuI1c)</name>
    <name type="common">Frankia inefficax</name>
    <dbReference type="NCBI Taxonomy" id="298654"/>
    <lineage>
        <taxon>Bacteria</taxon>
        <taxon>Bacillati</taxon>
        <taxon>Actinomycetota</taxon>
        <taxon>Actinomycetes</taxon>
        <taxon>Frankiales</taxon>
        <taxon>Frankiaceae</taxon>
        <taxon>Pseudofrankia</taxon>
    </lineage>
</organism>
<dbReference type="Gene3D" id="3.90.226.10">
    <property type="entry name" value="2-enoyl-CoA Hydratase, Chain A, domain 1"/>
    <property type="match status" value="1"/>
</dbReference>
<evidence type="ECO:0000313" key="1">
    <source>
        <dbReference type="EMBL" id="ADP80565.1"/>
    </source>
</evidence>
<keyword evidence="1" id="KW-0413">Isomerase</keyword>
<evidence type="ECO:0000313" key="2">
    <source>
        <dbReference type="Proteomes" id="UP000002484"/>
    </source>
</evidence>
<gene>
    <name evidence="1" type="ordered locus">FraEuI1c_2531</name>
</gene>
<dbReference type="Proteomes" id="UP000002484">
    <property type="component" value="Chromosome"/>
</dbReference>
<dbReference type="CDD" id="cd06558">
    <property type="entry name" value="crotonase-like"/>
    <property type="match status" value="1"/>
</dbReference>
<dbReference type="STRING" id="298654.FraEuI1c_2531"/>
<dbReference type="eggNOG" id="COG1024">
    <property type="taxonomic scope" value="Bacteria"/>
</dbReference>
<dbReference type="EMBL" id="CP002299">
    <property type="protein sequence ID" value="ADP80565.1"/>
    <property type="molecule type" value="Genomic_DNA"/>
</dbReference>
<accession>E3J2Q1</accession>
<dbReference type="InterPro" id="IPR001753">
    <property type="entry name" value="Enoyl-CoA_hydra/iso"/>
</dbReference>
<keyword evidence="2" id="KW-1185">Reference proteome</keyword>
<dbReference type="RefSeq" id="WP_013423683.1">
    <property type="nucleotide sequence ID" value="NC_014666.1"/>
</dbReference>
<protein>
    <submittedName>
        <fullName evidence="1">Enoyl-CoA hydratase/isomerase</fullName>
    </submittedName>
</protein>
<dbReference type="GO" id="GO:0016853">
    <property type="term" value="F:isomerase activity"/>
    <property type="evidence" value="ECO:0007669"/>
    <property type="project" value="UniProtKB-KW"/>
</dbReference>
<dbReference type="KEGG" id="fri:FraEuI1c_2531"/>
<dbReference type="AlphaFoldDB" id="E3J2Q1"/>
<name>E3J2Q1_PSEI1</name>
<reference evidence="1 2" key="1">
    <citation type="submission" date="2010-10" db="EMBL/GenBank/DDBJ databases">
        <title>Complete sequence of Frankia sp. EuI1c.</title>
        <authorList>
            <consortium name="US DOE Joint Genome Institute"/>
            <person name="Lucas S."/>
            <person name="Copeland A."/>
            <person name="Lapidus A."/>
            <person name="Cheng J.-F."/>
            <person name="Bruce D."/>
            <person name="Goodwin L."/>
            <person name="Pitluck S."/>
            <person name="Chertkov O."/>
            <person name="Detter J.C."/>
            <person name="Han C."/>
            <person name="Tapia R."/>
            <person name="Land M."/>
            <person name="Hauser L."/>
            <person name="Jeffries C."/>
            <person name="Kyrpides N."/>
            <person name="Ivanova N."/>
            <person name="Mikhailova N."/>
            <person name="Beauchemin N."/>
            <person name="Sen A."/>
            <person name="Sur S.A."/>
            <person name="Gtari M."/>
            <person name="Wall L."/>
            <person name="Tisa L."/>
            <person name="Woyke T."/>
        </authorList>
    </citation>
    <scope>NUCLEOTIDE SEQUENCE [LARGE SCALE GENOMIC DNA]</scope>
    <source>
        <strain evidence="2">DSM 45817 / CECT 9037 / EuI1c</strain>
    </source>
</reference>
<dbReference type="OrthoDB" id="9777711at2"/>
<dbReference type="InParanoid" id="E3J2Q1"/>
<dbReference type="PANTHER" id="PTHR43459">
    <property type="entry name" value="ENOYL-COA HYDRATASE"/>
    <property type="match status" value="1"/>
</dbReference>
<sequence>MTDGQAAGSAVLIEARGAVRVVTLNRPESFNAADEALHEALALLWPRLDADADCRAIVLTGAGKAFSAGGDLGLLDRMTRDVALREAIMAEAADIVRGMTSVRVPIIAAVNGPAVGLGCSLAAMSDLVVVDERAYFADPHVALGLVAADGGALTWPLLTGLLRAKEYILLGDRLPAQEALRLGLANRVVPAGTALETALELADRVAALPPQAVRESKALLNSALTQAVGSLLTGAMAQETASFEEPAFQDNLAAMLRRTAGRASG</sequence>
<dbReference type="InterPro" id="IPR029045">
    <property type="entry name" value="ClpP/crotonase-like_dom_sf"/>
</dbReference>
<dbReference type="Pfam" id="PF00378">
    <property type="entry name" value="ECH_1"/>
    <property type="match status" value="1"/>
</dbReference>
<proteinExistence type="predicted"/>
<dbReference type="SUPFAM" id="SSF52096">
    <property type="entry name" value="ClpP/crotonase"/>
    <property type="match status" value="1"/>
</dbReference>
<dbReference type="HOGENOM" id="CLU_009834_7_2_11"/>
<dbReference type="FunCoup" id="E3J2Q1">
    <property type="interactions" value="78"/>
</dbReference>
<dbReference type="PANTHER" id="PTHR43459:SF3">
    <property type="entry name" value="ENOYL-COA HYDRATASE ECHA15 (ENOYL HYDRASE) (UNSATURATED ACYL-COA HYDRATASE) (CROTONASE)-RELATED"/>
    <property type="match status" value="1"/>
</dbReference>